<keyword evidence="6" id="KW-0812">Transmembrane</keyword>
<dbReference type="GO" id="GO:0051301">
    <property type="term" value="P:cell division"/>
    <property type="evidence" value="ECO:0007669"/>
    <property type="project" value="UniProtKB-KW"/>
</dbReference>
<dbReference type="GO" id="GO:0031145">
    <property type="term" value="P:anaphase-promoting complex-dependent catabolic process"/>
    <property type="evidence" value="ECO:0007669"/>
    <property type="project" value="TreeGrafter"/>
</dbReference>
<dbReference type="FunFam" id="1.25.10.10:FF:000435">
    <property type="entry name" value="Ubiquitin ligase subunit"/>
    <property type="match status" value="1"/>
</dbReference>
<feature type="compositionally biased region" description="Polar residues" evidence="5">
    <location>
        <begin position="229"/>
        <end position="238"/>
    </location>
</feature>
<evidence type="ECO:0000256" key="5">
    <source>
        <dbReference type="SAM" id="MobiDB-lite"/>
    </source>
</evidence>
<protein>
    <submittedName>
        <fullName evidence="9">Anaphase-promoting complex subunit 1</fullName>
    </submittedName>
</protein>
<feature type="compositionally biased region" description="Low complexity" evidence="5">
    <location>
        <begin position="239"/>
        <end position="297"/>
    </location>
</feature>
<reference evidence="9" key="1">
    <citation type="submission" date="2022-03" db="EMBL/GenBank/DDBJ databases">
        <authorList>
            <person name="Legras J.-L."/>
            <person name="Devillers H."/>
            <person name="Grondin C."/>
        </authorList>
    </citation>
    <scope>NUCLEOTIDE SEQUENCE</scope>
    <source>
        <strain evidence="9">CLIB 1423</strain>
    </source>
</reference>
<evidence type="ECO:0000256" key="6">
    <source>
        <dbReference type="SAM" id="Phobius"/>
    </source>
</evidence>
<dbReference type="PANTHER" id="PTHR12827:SF3">
    <property type="entry name" value="ANAPHASE-PROMOTING COMPLEX SUBUNIT 1"/>
    <property type="match status" value="1"/>
</dbReference>
<evidence type="ECO:0000256" key="3">
    <source>
        <dbReference type="ARBA" id="ARBA00022776"/>
    </source>
</evidence>
<keyword evidence="6" id="KW-1133">Transmembrane helix</keyword>
<dbReference type="Pfam" id="PF20518">
    <property type="entry name" value="Apc1_MidN"/>
    <property type="match status" value="1"/>
</dbReference>
<feature type="compositionally biased region" description="Low complexity" evidence="5">
    <location>
        <begin position="309"/>
        <end position="325"/>
    </location>
</feature>
<evidence type="ECO:0000256" key="4">
    <source>
        <dbReference type="ARBA" id="ARBA00023306"/>
    </source>
</evidence>
<name>A0A9P0QMF8_9ASCO</name>
<evidence type="ECO:0000256" key="2">
    <source>
        <dbReference type="ARBA" id="ARBA00022618"/>
    </source>
</evidence>
<dbReference type="GO" id="GO:0005680">
    <property type="term" value="C:anaphase-promoting complex"/>
    <property type="evidence" value="ECO:0007669"/>
    <property type="project" value="InterPro"/>
</dbReference>
<dbReference type="Gene3D" id="1.25.10.10">
    <property type="entry name" value="Leucine-rich Repeat Variant"/>
    <property type="match status" value="1"/>
</dbReference>
<evidence type="ECO:0000259" key="8">
    <source>
        <dbReference type="Pfam" id="PF20518"/>
    </source>
</evidence>
<gene>
    <name evidence="9" type="ORF">CLIB1423_02S11804</name>
</gene>
<dbReference type="GO" id="GO:0070979">
    <property type="term" value="P:protein K11-linked ubiquitination"/>
    <property type="evidence" value="ECO:0007669"/>
    <property type="project" value="TreeGrafter"/>
</dbReference>
<evidence type="ECO:0000259" key="7">
    <source>
        <dbReference type="Pfam" id="PF12859"/>
    </source>
</evidence>
<comment type="similarity">
    <text evidence="1">Belongs to the APC1 family.</text>
</comment>
<evidence type="ECO:0000313" key="10">
    <source>
        <dbReference type="Proteomes" id="UP000837801"/>
    </source>
</evidence>
<keyword evidence="3" id="KW-0498">Mitosis</keyword>
<dbReference type="InterPro" id="IPR011989">
    <property type="entry name" value="ARM-like"/>
</dbReference>
<dbReference type="Proteomes" id="UP000837801">
    <property type="component" value="Unassembled WGS sequence"/>
</dbReference>
<comment type="caution">
    <text evidence="9">The sequence shown here is derived from an EMBL/GenBank/DDBJ whole genome shotgun (WGS) entry which is preliminary data.</text>
</comment>
<dbReference type="InterPro" id="IPR024990">
    <property type="entry name" value="Apc1"/>
</dbReference>
<dbReference type="EMBL" id="CAKXYY010000002">
    <property type="protein sequence ID" value="CAH2351081.1"/>
    <property type="molecule type" value="Genomic_DNA"/>
</dbReference>
<feature type="transmembrane region" description="Helical" evidence="6">
    <location>
        <begin position="1324"/>
        <end position="1343"/>
    </location>
</feature>
<keyword evidence="10" id="KW-1185">Reference proteome</keyword>
<feature type="region of interest" description="Disordered" evidence="5">
    <location>
        <begin position="226"/>
        <end position="343"/>
    </location>
</feature>
<evidence type="ECO:0000313" key="9">
    <source>
        <dbReference type="EMBL" id="CAH2351081.1"/>
    </source>
</evidence>
<dbReference type="Pfam" id="PF12859">
    <property type="entry name" value="ANAPC1"/>
    <property type="match status" value="1"/>
</dbReference>
<accession>A0A9P0QMF8</accession>
<sequence>MSTFPAIDLRNDIRHEYAPSVGYSVSLFPDQKQLLLSKYEVVIVQGATVSKKLVFDDPIVSATYTTFNTNEREQALANYNGNGGNKGGIDSSSRLALVVCLRKSAHVYYPDGRQYMISFPFSLNKAMPFESGLILEKEQSLISDVSHPPAFNSAKFLTLVDPIGDFRLVSTSSTTVVSPKEELMVFPNRKGSLSKSTSCLCATYNRNDSTVVLYFVKSSIRVNKRSAGGQLNSSSINHGTNLSTGANSNNNNGINVGTSNVNSGTNHNNNGAIANSNIHNYNHTTSNNNNGSNGQNSRILHHSSGSGANHNNTSINNSNNNSNNNKYFKRKTSASYSPPGHSRILEDEEFQNSINNNAAGHIGINTNHSSNSNNGGLNSHSTAQVLSINMEKKRTSTLLSDISSIARMGSDTSTFPSESIKKGQQDSTALLKKDLILTKLDTFSYSEPMTRNDKLVHIISFEDQEALVIVNPSKSQANIYIYRQQPVNVYRYVQSYTVECKSCAPLDDDNEHPGFLVVLSNASTITLVNPFLDVKSNEIALSKQFPPIVSIQSSSGKRVSMIAENSGKNYEFQLILEPSDDLVSTCLKCFRYLSGSNIRESIWIMWCSALTLDDLRDDWNALVIVLLSIIYPFETDMNSSSFSTNEITRLLPKAKILHDTILKKLQYSFTDLIPFIVLSLHLIQEETRLDSLNTDSQSKLSMLLCQLTTWMGWSESWTSYYMIEPLRIDTSVQFLSVSIVDSPPNLLESLCSLFGTHKIKRYLTFSQLAEEDESIDKIITPRTYCILRLFELLVSSQYGPNDLVDMMCEYGIDSTMMETYPPGIYLPLKEAISECQEQPAFEWTSEALELVGRKDLSSLLNRNYLLSSSTTSNSSSAGAGDVLQILNSTFEKPENVTAWDGQSEADRISITKLIFDYDRRYFEITTLLHQTKIQTASLGKIDDDIGEYDLVLLQRELATLVAMRTLSIPLGRAALFYSSRMPLMTEKFPIPKFNFNTLISPSMSTIILNRDSINDSMSEWGYFHNGVSSGLSISPDSKGISGSWIIFNKPPDLNSQHAGFLLGLGLNGHLKRLEEWHIYNYLGPKHPLTSVGLLLGMSASLRGTMDNKLTKVLSVHAVALLPQGANDLNVPIIVQTAGLIGIGLLYLESQHRRMSEILLQQVSGSVFQNDIEQIHEGYRLAAGIALGFVNLGKGNDLKGLNDTHVIDKLLAIATSMKDFSTLQELDKSCCGAIIALGFMYLKTNNNTLANKLKVPDSERLLDYIRPDLLLLRCLSKNIINWDQISDSIEWVESEIPQCLMKRYMRNKKGRKTPKVDFELDSDQLGFFNILGGICIAIAVKFASSHNIKARDTLIYFLDIMIVISNKDAKNYDQKIAHHCATNIRNLLAICVSIVMCASGDLESFRRLRMLQGDTRKDMMGYGGYMAINMSLGFLFIGGGQYAFSNSNFAIASLITSIYPVFPSNLSSNYGGWEVHLQALRHFWALSIEQRCLIVREVTTNKPVKVPIELYKVNGDKITGNSPCLLPCLSDILQIKINSTNHFDVDIDFRLNSEHLEKFKKTLTIYVYRRRNHKILNSTVSRLLQNENQDLQVVNGEVEINEDLVKLGKLNILEKSINEFEKKVFLFESTKISNEIDTSTLLFSMFNVIDNKVELQQLCKPKTVQDLWNLKLIFEYSESLSDGMNYIGSKYIDKMKREIESGITAL</sequence>
<keyword evidence="2" id="KW-0132">Cell division</keyword>
<feature type="domain" description="Anaphase-promoting complex subunit 1 N-terminal" evidence="7">
    <location>
        <begin position="32"/>
        <end position="150"/>
    </location>
</feature>
<keyword evidence="6" id="KW-0472">Membrane</keyword>
<dbReference type="InterPro" id="IPR049255">
    <property type="entry name" value="Apc1_N"/>
</dbReference>
<feature type="transmembrane region" description="Helical" evidence="6">
    <location>
        <begin position="1421"/>
        <end position="1443"/>
    </location>
</feature>
<organism evidence="9 10">
    <name type="scientific">[Candida] railenensis</name>
    <dbReference type="NCBI Taxonomy" id="45579"/>
    <lineage>
        <taxon>Eukaryota</taxon>
        <taxon>Fungi</taxon>
        <taxon>Dikarya</taxon>
        <taxon>Ascomycota</taxon>
        <taxon>Saccharomycotina</taxon>
        <taxon>Pichiomycetes</taxon>
        <taxon>Debaryomycetaceae</taxon>
        <taxon>Kurtzmaniella</taxon>
    </lineage>
</organism>
<evidence type="ECO:0000256" key="1">
    <source>
        <dbReference type="ARBA" id="ARBA00010547"/>
    </source>
</evidence>
<dbReference type="InterPro" id="IPR046794">
    <property type="entry name" value="Apc1_MidN"/>
</dbReference>
<dbReference type="OrthoDB" id="26401at2759"/>
<keyword evidence="4" id="KW-0131">Cell cycle</keyword>
<dbReference type="GO" id="GO:0007091">
    <property type="term" value="P:metaphase/anaphase transition of mitotic cell cycle"/>
    <property type="evidence" value="ECO:0007669"/>
    <property type="project" value="TreeGrafter"/>
</dbReference>
<proteinExistence type="inferred from homology"/>
<feature type="domain" description="Anaphase-promoting complex subunit 1 middle" evidence="8">
    <location>
        <begin position="801"/>
        <end position="857"/>
    </location>
</feature>
<dbReference type="PANTHER" id="PTHR12827">
    <property type="entry name" value="MEIOTIC CHECKPOINT REGULATOR TSG24 FAMILY MEMBER"/>
    <property type="match status" value="1"/>
</dbReference>
<dbReference type="GO" id="GO:0060090">
    <property type="term" value="F:molecular adaptor activity"/>
    <property type="evidence" value="ECO:0007669"/>
    <property type="project" value="TreeGrafter"/>
</dbReference>